<evidence type="ECO:0000256" key="2">
    <source>
        <dbReference type="SAM" id="MobiDB-lite"/>
    </source>
</evidence>
<keyword evidence="5" id="KW-1185">Reference proteome</keyword>
<dbReference type="GeneID" id="8237445"/>
<reference evidence="4" key="3">
    <citation type="submission" date="2021-02" db="UniProtKB">
        <authorList>
            <consortium name="EnsemblMetazoa"/>
        </authorList>
    </citation>
    <scope>IDENTIFICATION</scope>
    <source>
        <strain evidence="4">USDA</strain>
    </source>
</reference>
<dbReference type="HOGENOM" id="CLU_1152913_0_0_1"/>
<dbReference type="EnsemblMetazoa" id="PHUM212990-RA">
    <property type="protein sequence ID" value="PHUM212990-PA"/>
    <property type="gene ID" value="PHUM212990"/>
</dbReference>
<dbReference type="OrthoDB" id="366390at2759"/>
<dbReference type="InParanoid" id="E0VHL6"/>
<dbReference type="EMBL" id="AAZO01002451">
    <property type="status" value="NOT_ANNOTATED_CDS"/>
    <property type="molecule type" value="Genomic_DNA"/>
</dbReference>
<reference evidence="3" key="1">
    <citation type="submission" date="2007-04" db="EMBL/GenBank/DDBJ databases">
        <title>Annotation of Pediculus humanus corporis strain USDA.</title>
        <authorList>
            <person name="Kirkness E."/>
            <person name="Hannick L."/>
            <person name="Hass B."/>
            <person name="Bruggner R."/>
            <person name="Lawson D."/>
            <person name="Bidwell S."/>
            <person name="Joardar V."/>
            <person name="Caler E."/>
            <person name="Walenz B."/>
            <person name="Inman J."/>
            <person name="Schobel S."/>
            <person name="Galinsky K."/>
            <person name="Amedeo P."/>
            <person name="Strausberg R."/>
        </authorList>
    </citation>
    <scope>NUCLEOTIDE SEQUENCE</scope>
    <source>
        <strain evidence="3">USDA</strain>
    </source>
</reference>
<dbReference type="Proteomes" id="UP000009046">
    <property type="component" value="Unassembled WGS sequence"/>
</dbReference>
<evidence type="ECO:0000256" key="1">
    <source>
        <dbReference type="SAM" id="Coils"/>
    </source>
</evidence>
<organism>
    <name type="scientific">Pediculus humanus subsp. corporis</name>
    <name type="common">Body louse</name>
    <dbReference type="NCBI Taxonomy" id="121224"/>
    <lineage>
        <taxon>Eukaryota</taxon>
        <taxon>Metazoa</taxon>
        <taxon>Ecdysozoa</taxon>
        <taxon>Arthropoda</taxon>
        <taxon>Hexapoda</taxon>
        <taxon>Insecta</taxon>
        <taxon>Pterygota</taxon>
        <taxon>Neoptera</taxon>
        <taxon>Paraneoptera</taxon>
        <taxon>Psocodea</taxon>
        <taxon>Troctomorpha</taxon>
        <taxon>Phthiraptera</taxon>
        <taxon>Anoplura</taxon>
        <taxon>Pediculidae</taxon>
        <taxon>Pediculus</taxon>
    </lineage>
</organism>
<protein>
    <submittedName>
        <fullName evidence="3 4">Uncharacterized protein</fullName>
    </submittedName>
</protein>
<name>E0VHL6_PEDHC</name>
<accession>E0VHL6</accession>
<keyword evidence="1" id="KW-0175">Coiled coil</keyword>
<feature type="coiled-coil region" evidence="1">
    <location>
        <begin position="176"/>
        <end position="224"/>
    </location>
</feature>
<evidence type="ECO:0000313" key="4">
    <source>
        <dbReference type="EnsemblMetazoa" id="PHUM212990-PA"/>
    </source>
</evidence>
<feature type="compositionally biased region" description="Polar residues" evidence="2">
    <location>
        <begin position="33"/>
        <end position="42"/>
    </location>
</feature>
<reference evidence="3" key="2">
    <citation type="submission" date="2007-04" db="EMBL/GenBank/DDBJ databases">
        <title>The genome of the human body louse.</title>
        <authorList>
            <consortium name="The Human Body Louse Genome Consortium"/>
            <person name="Kirkness E."/>
            <person name="Walenz B."/>
            <person name="Hass B."/>
            <person name="Bruggner R."/>
            <person name="Strausberg R."/>
        </authorList>
    </citation>
    <scope>NUCLEOTIDE SEQUENCE</scope>
    <source>
        <strain evidence="3">USDA</strain>
    </source>
</reference>
<dbReference type="eggNOG" id="ENOG502RX4S">
    <property type="taxonomic scope" value="Eukaryota"/>
</dbReference>
<dbReference type="RefSeq" id="XP_002425640.1">
    <property type="nucleotide sequence ID" value="XM_002425595.1"/>
</dbReference>
<gene>
    <name evidence="4" type="primary">8237445</name>
    <name evidence="3" type="ORF">Phum_PHUM212990</name>
</gene>
<dbReference type="STRING" id="121224.E0VHL6"/>
<dbReference type="AlphaFoldDB" id="E0VHL6"/>
<dbReference type="CTD" id="8237445"/>
<dbReference type="KEGG" id="phu:Phum_PHUM212990"/>
<feature type="coiled-coil region" evidence="1">
    <location>
        <begin position="72"/>
        <end position="134"/>
    </location>
</feature>
<feature type="region of interest" description="Disordered" evidence="2">
    <location>
        <begin position="32"/>
        <end position="65"/>
    </location>
</feature>
<dbReference type="EMBL" id="DS235171">
    <property type="protein sequence ID" value="EEB12902.1"/>
    <property type="molecule type" value="Genomic_DNA"/>
</dbReference>
<feature type="compositionally biased region" description="Basic and acidic residues" evidence="2">
    <location>
        <begin position="49"/>
        <end position="65"/>
    </location>
</feature>
<evidence type="ECO:0000313" key="5">
    <source>
        <dbReference type="Proteomes" id="UP000009046"/>
    </source>
</evidence>
<dbReference type="VEuPathDB" id="VectorBase:PHUM212990"/>
<evidence type="ECO:0000313" key="3">
    <source>
        <dbReference type="EMBL" id="EEB12902.1"/>
    </source>
</evidence>
<sequence>MDTLTVVVDKYHIISSRENDYYYDDDDVKRIQDQSPDVSLSSGPIEPLGDDKDSGSEPESSHNDIKWLKSHLKTATFEKNKLEEIAAQLLEKAERLQYELADAKEATKSRDEVIKLLQEQLSKMETAYTKSLEESVHSRLQLTSHEQEISHLKEICYKYVEEEKTYKDCSGIDNSDMKTTNNVEKMEFKIKRLEEEKEKMKQEIVKLENEKTTLVTRLKELTESSDIIEQRQRWKERSVIT</sequence>
<proteinExistence type="predicted"/>